<protein>
    <submittedName>
        <fullName evidence="13">RNA-binding protein 5</fullName>
    </submittedName>
</protein>
<evidence type="ECO:0000256" key="2">
    <source>
        <dbReference type="ARBA" id="ARBA00022723"/>
    </source>
</evidence>
<dbReference type="Pfam" id="PF00076">
    <property type="entry name" value="RRM_1"/>
    <property type="match status" value="1"/>
</dbReference>
<feature type="compositionally biased region" description="Polar residues" evidence="9">
    <location>
        <begin position="279"/>
        <end position="290"/>
    </location>
</feature>
<evidence type="ECO:0000256" key="3">
    <source>
        <dbReference type="ARBA" id="ARBA00022771"/>
    </source>
</evidence>
<dbReference type="Pfam" id="PF00641">
    <property type="entry name" value="Zn_ribbon_RanBP"/>
    <property type="match status" value="1"/>
</dbReference>
<feature type="domain" description="RanBP2-type" evidence="12">
    <location>
        <begin position="475"/>
        <end position="504"/>
    </location>
</feature>
<keyword evidence="3 8" id="KW-0863">Zinc-finger</keyword>
<feature type="region of interest" description="Disordered" evidence="9">
    <location>
        <begin position="221"/>
        <end position="257"/>
    </location>
</feature>
<evidence type="ECO:0000256" key="5">
    <source>
        <dbReference type="ARBA" id="ARBA00022884"/>
    </source>
</evidence>
<dbReference type="Pfam" id="PF17780">
    <property type="entry name" value="OCRE"/>
    <property type="match status" value="1"/>
</dbReference>
<sequence length="960" mass="108003">MVLMETSNQFDNLTIEEPTDFLVEPDNISVAAARASVRPNMAPTTSNRQATRKERPVPPITIDNIPRKDLLIKQLRDLTSGRITARVQGSGIKVFPQTAQAYQQVRDFIDKFKLKSFTYQLPEHRELRVVIRGTLSEVCPPKPTPAVESNPGTTASIGARCSALSRPAFAGQRWETLTVNITLGAPFPQKIQQVVSCLDTPSFTEYPLSFGFPAFVMGSKSRSGRFERDDRNRGSRDETFSHREGEGSDSNSSRQKLPLLQFTTDINPAIFSGPIPLPLNQSSNRSQFSGNFGRDCYSPDSSHERKSRRDSHSYDDEERRSRRHERDRYDRDRDYDRGRDRSRERGRDRGRDRSYDRDDDRRNRDRERMISRERDWREEIPNNTLMVQGLDVSVTENEIQDEVLRYGLKPKDIRLIKEKGTGASRGYAFVEFQLLSEAVRWKELTKGVVIFHGSNRASLHYSIPKDLLGTRHMLNKAEWDCPKCGKYNFKRRDYCFKCGSAREDTFEWQQGDCYNEISSSPSNTLLFGNLDVLTTEGRVLAMLGQLTTLPIKSLHVAKDSLTNTSRGYAFVELNSTSEAIQLYELLLSMGGNFYVDGRQVTVSYAKRSLASRNSSGSANAAIVALAAAQWTNQKQDDSYDQYYGVSSTAAVAPSTADSAQYSNVDSSVPNQAQMASLGTVIVGGVTYYKYPLPDISTYQYEESSGYYYDSVTGLYYDSNSQYYYNSEAQQYLYWDGEHQTYLPVNASSSSEAVVQQPTISCPPISTTQTNSQANAIETEDQEKNKNKKEEKLDKVKIAKKIAKDMEKWAKTLNQKKENAKLGIVASPPISVAPSHIVLLSDISRHSATADAGFAILEKRATLAERNALMAELDNKLIIPASKTTLVSYGDDSDSDMEPDASQPDVKKPQNSKVDESKFVDLSKMACLLCKRQFPNKDALTRHQQLSDLHKKNLAKINSGT</sequence>
<dbReference type="PANTHER" id="PTHR13948:SF3">
    <property type="entry name" value="FI21118P1"/>
    <property type="match status" value="1"/>
</dbReference>
<dbReference type="SMART" id="SM00547">
    <property type="entry name" value="ZnF_RBZ"/>
    <property type="match status" value="1"/>
</dbReference>
<dbReference type="Proteomes" id="UP000887013">
    <property type="component" value="Unassembled WGS sequence"/>
</dbReference>
<evidence type="ECO:0000256" key="8">
    <source>
        <dbReference type="PROSITE-ProRule" id="PRU00322"/>
    </source>
</evidence>
<feature type="compositionally biased region" description="Basic and acidic residues" evidence="9">
    <location>
        <begin position="310"/>
        <end position="363"/>
    </location>
</feature>
<name>A0A8X6N8Y6_NEPPI</name>
<dbReference type="InterPro" id="IPR000504">
    <property type="entry name" value="RRM_dom"/>
</dbReference>
<dbReference type="InterPro" id="IPR035618">
    <property type="entry name" value="RBM10_OCRE"/>
</dbReference>
<feature type="compositionally biased region" description="Polar residues" evidence="9">
    <location>
        <begin position="248"/>
        <end position="257"/>
    </location>
</feature>
<evidence type="ECO:0000259" key="10">
    <source>
        <dbReference type="PROSITE" id="PS50102"/>
    </source>
</evidence>
<evidence type="ECO:0000259" key="11">
    <source>
        <dbReference type="PROSITE" id="PS50157"/>
    </source>
</evidence>
<dbReference type="Gene3D" id="3.30.70.330">
    <property type="match status" value="2"/>
</dbReference>
<feature type="domain" description="C2H2-type" evidence="11">
    <location>
        <begin position="924"/>
        <end position="954"/>
    </location>
</feature>
<evidence type="ECO:0000256" key="4">
    <source>
        <dbReference type="ARBA" id="ARBA00022833"/>
    </source>
</evidence>
<dbReference type="InterPro" id="IPR041591">
    <property type="entry name" value="OCRE"/>
</dbReference>
<keyword evidence="15" id="KW-1185">Reference proteome</keyword>
<feature type="domain" description="RRM" evidence="10">
    <location>
        <begin position="383"/>
        <end position="464"/>
    </location>
</feature>
<accession>A0A8X6N8Y6</accession>
<dbReference type="InterPro" id="IPR012677">
    <property type="entry name" value="Nucleotide-bd_a/b_plait_sf"/>
</dbReference>
<evidence type="ECO:0000256" key="1">
    <source>
        <dbReference type="ARBA" id="ARBA00004123"/>
    </source>
</evidence>
<evidence type="ECO:0000256" key="6">
    <source>
        <dbReference type="ARBA" id="ARBA00023242"/>
    </source>
</evidence>
<dbReference type="InterPro" id="IPR036443">
    <property type="entry name" value="Znf_RanBP2_sf"/>
</dbReference>
<dbReference type="GO" id="GO:0000398">
    <property type="term" value="P:mRNA splicing, via spliceosome"/>
    <property type="evidence" value="ECO:0007669"/>
    <property type="project" value="TreeGrafter"/>
</dbReference>
<feature type="compositionally biased region" description="Basic and acidic residues" evidence="9">
    <location>
        <begin position="224"/>
        <end position="246"/>
    </location>
</feature>
<dbReference type="PANTHER" id="PTHR13948">
    <property type="entry name" value="RNA-BINDING PROTEIN"/>
    <property type="match status" value="1"/>
</dbReference>
<comment type="subcellular location">
    <subcellularLocation>
        <location evidence="1">Nucleus</location>
    </subcellularLocation>
</comment>
<dbReference type="EMBL" id="BMAW01055311">
    <property type="protein sequence ID" value="GFT00281.1"/>
    <property type="molecule type" value="Genomic_DNA"/>
</dbReference>
<gene>
    <name evidence="13" type="primary">RBM5</name>
    <name evidence="14" type="ORF">NPIL_522181</name>
    <name evidence="13" type="ORF">NPIL_613841</name>
</gene>
<organism evidence="13 15">
    <name type="scientific">Nephila pilipes</name>
    <name type="common">Giant wood spider</name>
    <name type="synonym">Nephila maculata</name>
    <dbReference type="NCBI Taxonomy" id="299642"/>
    <lineage>
        <taxon>Eukaryota</taxon>
        <taxon>Metazoa</taxon>
        <taxon>Ecdysozoa</taxon>
        <taxon>Arthropoda</taxon>
        <taxon>Chelicerata</taxon>
        <taxon>Arachnida</taxon>
        <taxon>Araneae</taxon>
        <taxon>Araneomorphae</taxon>
        <taxon>Entelegynae</taxon>
        <taxon>Araneoidea</taxon>
        <taxon>Nephilidae</taxon>
        <taxon>Nephila</taxon>
    </lineage>
</organism>
<feature type="domain" description="RRM" evidence="10">
    <location>
        <begin position="523"/>
        <end position="607"/>
    </location>
</feature>
<dbReference type="SUPFAM" id="SSF54928">
    <property type="entry name" value="RNA-binding domain, RBD"/>
    <property type="match status" value="2"/>
</dbReference>
<feature type="region of interest" description="Disordered" evidence="9">
    <location>
        <begin position="277"/>
        <end position="363"/>
    </location>
</feature>
<keyword evidence="4" id="KW-0862">Zinc</keyword>
<dbReference type="SUPFAM" id="SSF90209">
    <property type="entry name" value="Ran binding protein zinc finger-like"/>
    <property type="match status" value="1"/>
</dbReference>
<evidence type="ECO:0000256" key="9">
    <source>
        <dbReference type="SAM" id="MobiDB-lite"/>
    </source>
</evidence>
<dbReference type="InterPro" id="IPR013087">
    <property type="entry name" value="Znf_C2H2_type"/>
</dbReference>
<feature type="compositionally biased region" description="Basic and acidic residues" evidence="9">
    <location>
        <begin position="904"/>
        <end position="913"/>
    </location>
</feature>
<dbReference type="GO" id="GO:0005634">
    <property type="term" value="C:nucleus"/>
    <property type="evidence" value="ECO:0007669"/>
    <property type="project" value="UniProtKB-SubCell"/>
</dbReference>
<dbReference type="Pfam" id="PF23217">
    <property type="entry name" value="DUF7066"/>
    <property type="match status" value="1"/>
</dbReference>
<evidence type="ECO:0000313" key="13">
    <source>
        <dbReference type="EMBL" id="GFT00281.1"/>
    </source>
</evidence>
<keyword evidence="6" id="KW-0539">Nucleus</keyword>
<dbReference type="CDD" id="cd16167">
    <property type="entry name" value="OCRE_RBM10"/>
    <property type="match status" value="1"/>
</dbReference>
<evidence type="ECO:0000256" key="7">
    <source>
        <dbReference type="PROSITE-ProRule" id="PRU00176"/>
    </source>
</evidence>
<evidence type="ECO:0000313" key="14">
    <source>
        <dbReference type="EMBL" id="GFT40156.1"/>
    </source>
</evidence>
<dbReference type="PROSITE" id="PS50157">
    <property type="entry name" value="ZINC_FINGER_C2H2_2"/>
    <property type="match status" value="1"/>
</dbReference>
<dbReference type="GO" id="GO:0008270">
    <property type="term" value="F:zinc ion binding"/>
    <property type="evidence" value="ECO:0007669"/>
    <property type="project" value="UniProtKB-KW"/>
</dbReference>
<dbReference type="PROSITE" id="PS01358">
    <property type="entry name" value="ZF_RANBP2_1"/>
    <property type="match status" value="1"/>
</dbReference>
<keyword evidence="5 7" id="KW-0694">RNA-binding</keyword>
<dbReference type="OrthoDB" id="6426205at2759"/>
<dbReference type="PROSITE" id="PS50199">
    <property type="entry name" value="ZF_RANBP2_2"/>
    <property type="match status" value="1"/>
</dbReference>
<keyword evidence="2" id="KW-0479">Metal-binding</keyword>
<dbReference type="PROSITE" id="PS50102">
    <property type="entry name" value="RRM"/>
    <property type="match status" value="2"/>
</dbReference>
<dbReference type="GO" id="GO:0003723">
    <property type="term" value="F:RNA binding"/>
    <property type="evidence" value="ECO:0007669"/>
    <property type="project" value="UniProtKB-UniRule"/>
</dbReference>
<dbReference type="AlphaFoldDB" id="A0A8X6N8Y6"/>
<comment type="caution">
    <text evidence="13">The sequence shown here is derived from an EMBL/GenBank/DDBJ whole genome shotgun (WGS) entry which is preliminary data.</text>
</comment>
<dbReference type="CDD" id="cd12313">
    <property type="entry name" value="RRM1_RRM2_RBM5_like"/>
    <property type="match status" value="1"/>
</dbReference>
<evidence type="ECO:0000259" key="12">
    <source>
        <dbReference type="PROSITE" id="PS50199"/>
    </source>
</evidence>
<dbReference type="InterPro" id="IPR055494">
    <property type="entry name" value="DUF7066"/>
</dbReference>
<dbReference type="EMBL" id="BMAW01063411">
    <property type="protein sequence ID" value="GFT40156.1"/>
    <property type="molecule type" value="Genomic_DNA"/>
</dbReference>
<feature type="region of interest" description="Disordered" evidence="9">
    <location>
        <begin position="759"/>
        <end position="789"/>
    </location>
</feature>
<dbReference type="SMART" id="SM00360">
    <property type="entry name" value="RRM"/>
    <property type="match status" value="2"/>
</dbReference>
<dbReference type="Gene3D" id="4.10.1060.10">
    <property type="entry name" value="Zinc finger, RanBP2-type"/>
    <property type="match status" value="1"/>
</dbReference>
<feature type="compositionally biased region" description="Polar residues" evidence="9">
    <location>
        <begin position="759"/>
        <end position="775"/>
    </location>
</feature>
<feature type="region of interest" description="Disordered" evidence="9">
    <location>
        <begin position="888"/>
        <end position="913"/>
    </location>
</feature>
<reference evidence="13" key="1">
    <citation type="submission" date="2020-08" db="EMBL/GenBank/DDBJ databases">
        <title>Multicomponent nature underlies the extraordinary mechanical properties of spider dragline silk.</title>
        <authorList>
            <person name="Kono N."/>
            <person name="Nakamura H."/>
            <person name="Mori M."/>
            <person name="Yoshida Y."/>
            <person name="Ohtoshi R."/>
            <person name="Malay A.D."/>
            <person name="Moran D.A.P."/>
            <person name="Tomita M."/>
            <person name="Numata K."/>
            <person name="Arakawa K."/>
        </authorList>
    </citation>
    <scope>NUCLEOTIDE SEQUENCE</scope>
</reference>
<dbReference type="InterPro" id="IPR001876">
    <property type="entry name" value="Znf_RanBP2"/>
</dbReference>
<dbReference type="InterPro" id="IPR035979">
    <property type="entry name" value="RBD_domain_sf"/>
</dbReference>
<proteinExistence type="predicted"/>
<evidence type="ECO:0000313" key="15">
    <source>
        <dbReference type="Proteomes" id="UP000887013"/>
    </source>
</evidence>